<evidence type="ECO:0000313" key="1">
    <source>
        <dbReference type="EMBL" id="KZT44693.1"/>
    </source>
</evidence>
<organism evidence="1 2">
    <name type="scientific">Calocera cornea HHB12733</name>
    <dbReference type="NCBI Taxonomy" id="1353952"/>
    <lineage>
        <taxon>Eukaryota</taxon>
        <taxon>Fungi</taxon>
        <taxon>Dikarya</taxon>
        <taxon>Basidiomycota</taxon>
        <taxon>Agaricomycotina</taxon>
        <taxon>Dacrymycetes</taxon>
        <taxon>Dacrymycetales</taxon>
        <taxon>Dacrymycetaceae</taxon>
        <taxon>Calocera</taxon>
    </lineage>
</organism>
<gene>
    <name evidence="1" type="ORF">CALCODRAFT_445151</name>
</gene>
<dbReference type="Proteomes" id="UP000076842">
    <property type="component" value="Unassembled WGS sequence"/>
</dbReference>
<dbReference type="InterPro" id="IPR041078">
    <property type="entry name" value="Plavaka"/>
</dbReference>
<feature type="non-terminal residue" evidence="1">
    <location>
        <position position="1"/>
    </location>
</feature>
<reference evidence="1 2" key="1">
    <citation type="journal article" date="2016" name="Mol. Biol. Evol.">
        <title>Comparative Genomics of Early-Diverging Mushroom-Forming Fungi Provides Insights into the Origins of Lignocellulose Decay Capabilities.</title>
        <authorList>
            <person name="Nagy L.G."/>
            <person name="Riley R."/>
            <person name="Tritt A."/>
            <person name="Adam C."/>
            <person name="Daum C."/>
            <person name="Floudas D."/>
            <person name="Sun H."/>
            <person name="Yadav J.S."/>
            <person name="Pangilinan J."/>
            <person name="Larsson K.H."/>
            <person name="Matsuura K."/>
            <person name="Barry K."/>
            <person name="Labutti K."/>
            <person name="Kuo R."/>
            <person name="Ohm R.A."/>
            <person name="Bhattacharya S.S."/>
            <person name="Shirouzu T."/>
            <person name="Yoshinaga Y."/>
            <person name="Martin F.M."/>
            <person name="Grigoriev I.V."/>
            <person name="Hibbett D.S."/>
        </authorList>
    </citation>
    <scope>NUCLEOTIDE SEQUENCE [LARGE SCALE GENOMIC DNA]</scope>
    <source>
        <strain evidence="1 2">HHB12733</strain>
    </source>
</reference>
<dbReference type="EMBL" id="KV424395">
    <property type="protein sequence ID" value="KZT44693.1"/>
    <property type="molecule type" value="Genomic_DNA"/>
</dbReference>
<accession>A0A166JGC2</accession>
<name>A0A166JGC2_9BASI</name>
<dbReference type="OrthoDB" id="3232941at2759"/>
<dbReference type="AlphaFoldDB" id="A0A166JGC2"/>
<dbReference type="InParanoid" id="A0A166JGC2"/>
<dbReference type="STRING" id="1353952.A0A166JGC2"/>
<dbReference type="Pfam" id="PF18759">
    <property type="entry name" value="Plavaka"/>
    <property type="match status" value="1"/>
</dbReference>
<evidence type="ECO:0000313" key="2">
    <source>
        <dbReference type="Proteomes" id="UP000076842"/>
    </source>
</evidence>
<proteinExistence type="predicted"/>
<protein>
    <submittedName>
        <fullName evidence="1">Uncharacterized protein</fullName>
    </submittedName>
</protein>
<keyword evidence="2" id="KW-1185">Reference proteome</keyword>
<sequence length="229" mass="26095">VDRPFFSGLPHCQIHCSMYPDILHQLYQGMLKHTITWFQAILGSRELDRCFQMAPPTHGARSFHNGLSHLTQVTGQEYKDMARLLLGAVCGSPVLPCRALLDFFYLACSEIHSERTVVLMREALLLFHKNKESFVHLGNVFRIPKLHALVHFPRSLLEGGSLVNFSTQFTERLHIDFAKLPFRESSGREETSTQEMAMWVLRHEKVLAFDDLIESRLGTSLNPVLLGHG</sequence>